<dbReference type="SUPFAM" id="SSF51735">
    <property type="entry name" value="NAD(P)-binding Rossmann-fold domains"/>
    <property type="match status" value="2"/>
</dbReference>
<feature type="compositionally biased region" description="Low complexity" evidence="2">
    <location>
        <begin position="188"/>
        <end position="201"/>
    </location>
</feature>
<feature type="domain" description="Malic enzyme NAD-binding" evidence="3">
    <location>
        <begin position="1"/>
        <end position="152"/>
    </location>
</feature>
<dbReference type="InterPro" id="IPR051674">
    <property type="entry name" value="Malate_Decarboxylase"/>
</dbReference>
<dbReference type="InParanoid" id="A0A2V0PGS4"/>
<dbReference type="Proteomes" id="UP000247498">
    <property type="component" value="Unassembled WGS sequence"/>
</dbReference>
<dbReference type="OrthoDB" id="564985at2759"/>
<keyword evidence="1" id="KW-0560">Oxidoreductase</keyword>
<dbReference type="GO" id="GO:0016491">
    <property type="term" value="F:oxidoreductase activity"/>
    <property type="evidence" value="ECO:0007669"/>
    <property type="project" value="UniProtKB-KW"/>
</dbReference>
<sequence>GVVYAGRDDMTPDNYLYDVAATTDKRTLKEAVEGADVFLGLSAGNLLTPEMLLTMARDPVVFACANPMPEIDPDLAAATRPDVIVATGRSDFPNQINNVCVFPHIFRGALDCRARCVNEEMKLAATHAIAAIARKPASLKRRTPSVGDLASLVGGGLNLGDKAGGGGSGSGNGAGGSDADGSGGGAAATGSVVSCSTAATAPPANGGSGRPPTPPLPVGVRHPSPARTASPALGGRPGSPTHRRRKSQGPKSIDGDAEAAAAAAAAAALALAPAFGRDYIIPRPFDDRLAVEVPAAVVQAAIDTGVARVTDFDMAEYKRSLADLTLRLNL</sequence>
<keyword evidence="5" id="KW-1185">Reference proteome</keyword>
<name>A0A2V0PGS4_9CHLO</name>
<comment type="caution">
    <text evidence="4">The sequence shown here is derived from an EMBL/GenBank/DDBJ whole genome shotgun (WGS) entry which is preliminary data.</text>
</comment>
<evidence type="ECO:0000256" key="1">
    <source>
        <dbReference type="ARBA" id="ARBA00023002"/>
    </source>
</evidence>
<gene>
    <name evidence="4" type="ORF">Rsub_12003</name>
</gene>
<evidence type="ECO:0000313" key="4">
    <source>
        <dbReference type="EMBL" id="GBF99058.1"/>
    </source>
</evidence>
<reference evidence="4 5" key="1">
    <citation type="journal article" date="2018" name="Sci. Rep.">
        <title>Raphidocelis subcapitata (=Pseudokirchneriella subcapitata) provides an insight into genome evolution and environmental adaptations in the Sphaeropleales.</title>
        <authorList>
            <person name="Suzuki S."/>
            <person name="Yamaguchi H."/>
            <person name="Nakajima N."/>
            <person name="Kawachi M."/>
        </authorList>
    </citation>
    <scope>NUCLEOTIDE SEQUENCE [LARGE SCALE GENOMIC DNA]</scope>
    <source>
        <strain evidence="4 5">NIES-35</strain>
    </source>
</reference>
<dbReference type="EMBL" id="BDRX01000143">
    <property type="protein sequence ID" value="GBF99058.1"/>
    <property type="molecule type" value="Genomic_DNA"/>
</dbReference>
<dbReference type="InterPro" id="IPR012302">
    <property type="entry name" value="Malic_NAD-bd"/>
</dbReference>
<evidence type="ECO:0000259" key="3">
    <source>
        <dbReference type="SMART" id="SM00919"/>
    </source>
</evidence>
<protein>
    <submittedName>
        <fullName evidence="4">Malate dehydrogenase</fullName>
    </submittedName>
</protein>
<feature type="region of interest" description="Disordered" evidence="2">
    <location>
        <begin position="167"/>
        <end position="256"/>
    </location>
</feature>
<dbReference type="PANTHER" id="PTHR43237">
    <property type="entry name" value="NADP-DEPENDENT MALIC ENZYME"/>
    <property type="match status" value="1"/>
</dbReference>
<dbReference type="AlphaFoldDB" id="A0A2V0PGS4"/>
<feature type="non-terminal residue" evidence="4">
    <location>
        <position position="1"/>
    </location>
</feature>
<dbReference type="Pfam" id="PF03949">
    <property type="entry name" value="Malic_M"/>
    <property type="match status" value="1"/>
</dbReference>
<dbReference type="InterPro" id="IPR036291">
    <property type="entry name" value="NAD(P)-bd_dom_sf"/>
</dbReference>
<evidence type="ECO:0000256" key="2">
    <source>
        <dbReference type="SAM" id="MobiDB-lite"/>
    </source>
</evidence>
<organism evidence="4 5">
    <name type="scientific">Raphidocelis subcapitata</name>
    <dbReference type="NCBI Taxonomy" id="307507"/>
    <lineage>
        <taxon>Eukaryota</taxon>
        <taxon>Viridiplantae</taxon>
        <taxon>Chlorophyta</taxon>
        <taxon>core chlorophytes</taxon>
        <taxon>Chlorophyceae</taxon>
        <taxon>CS clade</taxon>
        <taxon>Sphaeropleales</taxon>
        <taxon>Selenastraceae</taxon>
        <taxon>Raphidocelis</taxon>
    </lineage>
</organism>
<dbReference type="GO" id="GO:0051287">
    <property type="term" value="F:NAD binding"/>
    <property type="evidence" value="ECO:0007669"/>
    <property type="project" value="InterPro"/>
</dbReference>
<dbReference type="STRING" id="307507.A0A2V0PGS4"/>
<feature type="compositionally biased region" description="Gly residues" evidence="2">
    <location>
        <begin position="167"/>
        <end position="187"/>
    </location>
</feature>
<dbReference type="PANTHER" id="PTHR43237:SF4">
    <property type="entry name" value="NADP-DEPENDENT MALIC ENZYME"/>
    <property type="match status" value="1"/>
</dbReference>
<accession>A0A2V0PGS4</accession>
<dbReference type="SMART" id="SM00919">
    <property type="entry name" value="Malic_M"/>
    <property type="match status" value="1"/>
</dbReference>
<evidence type="ECO:0000313" key="5">
    <source>
        <dbReference type="Proteomes" id="UP000247498"/>
    </source>
</evidence>
<proteinExistence type="predicted"/>
<dbReference type="Gene3D" id="3.40.50.720">
    <property type="entry name" value="NAD(P)-binding Rossmann-like Domain"/>
    <property type="match status" value="2"/>
</dbReference>